<evidence type="ECO:0000313" key="2">
    <source>
        <dbReference type="Proteomes" id="UP001271780"/>
    </source>
</evidence>
<evidence type="ECO:0008006" key="3">
    <source>
        <dbReference type="Google" id="ProtNLM"/>
    </source>
</evidence>
<evidence type="ECO:0000313" key="1">
    <source>
        <dbReference type="EMBL" id="MDX8475074.1"/>
    </source>
</evidence>
<dbReference type="RefSeq" id="WP_320317964.1">
    <property type="nucleotide sequence ID" value="NZ_JAVIIX010000015.1"/>
</dbReference>
<gene>
    <name evidence="1" type="ORF">RFM27_23555</name>
</gene>
<reference evidence="1 2" key="1">
    <citation type="submission" date="2023-08" db="EMBL/GenBank/DDBJ databases">
        <title>Implementing the SeqCode for naming new Mesorhizobium species isolated from Vachellia karroo root nodules.</title>
        <authorList>
            <person name="Van Lill M."/>
        </authorList>
    </citation>
    <scope>NUCLEOTIDE SEQUENCE [LARGE SCALE GENOMIC DNA]</scope>
    <source>
        <strain evidence="1 2">VK23A</strain>
    </source>
</reference>
<dbReference type="EMBL" id="JAVIIZ010000016">
    <property type="protein sequence ID" value="MDX8475074.1"/>
    <property type="molecule type" value="Genomic_DNA"/>
</dbReference>
<sequence>MDEGIESGEDVVSAFKDEEAKIEKILRARHRNSNRELIDGAGKVAFHATAAATTGGISAIISVIAAALGGKHLADSLIPSLRKRFEEPDEPRESQFYYAWRMKRNLVGKARDVIV</sequence>
<keyword evidence="2" id="KW-1185">Reference proteome</keyword>
<proteinExistence type="predicted"/>
<comment type="caution">
    <text evidence="1">The sequence shown here is derived from an EMBL/GenBank/DDBJ whole genome shotgun (WGS) entry which is preliminary data.</text>
</comment>
<accession>A0ABU4XND7</accession>
<dbReference type="Proteomes" id="UP001271780">
    <property type="component" value="Unassembled WGS sequence"/>
</dbReference>
<name>A0ABU4XND7_9HYPH</name>
<organism evidence="1 2">
    <name type="scientific">Mesorhizobium dulcispinae</name>
    <dbReference type="NCBI Taxonomy" id="3072316"/>
    <lineage>
        <taxon>Bacteria</taxon>
        <taxon>Pseudomonadati</taxon>
        <taxon>Pseudomonadota</taxon>
        <taxon>Alphaproteobacteria</taxon>
        <taxon>Hyphomicrobiales</taxon>
        <taxon>Phyllobacteriaceae</taxon>
        <taxon>Mesorhizobium</taxon>
    </lineage>
</organism>
<protein>
    <recommendedName>
        <fullName evidence="3">SMODS and SLOG-associating 2TM effector domain-containing protein</fullName>
    </recommendedName>
</protein>